<dbReference type="PATRIC" id="fig|1214101.3.peg.643"/>
<proteinExistence type="predicted"/>
<organism evidence="1 2">
    <name type="scientific">Streptomyces davaonensis (strain DSM 101723 / JCM 4913 / KCC S-0913 / 768)</name>
    <dbReference type="NCBI Taxonomy" id="1214101"/>
    <lineage>
        <taxon>Bacteria</taxon>
        <taxon>Bacillati</taxon>
        <taxon>Actinomycetota</taxon>
        <taxon>Actinomycetes</taxon>
        <taxon>Kitasatosporales</taxon>
        <taxon>Streptomycetaceae</taxon>
        <taxon>Streptomyces</taxon>
    </lineage>
</organism>
<dbReference type="Proteomes" id="UP000008043">
    <property type="component" value="Chromosome"/>
</dbReference>
<evidence type="ECO:0000313" key="2">
    <source>
        <dbReference type="Proteomes" id="UP000008043"/>
    </source>
</evidence>
<evidence type="ECO:0000313" key="1">
    <source>
        <dbReference type="EMBL" id="CCK25015.1"/>
    </source>
</evidence>
<dbReference type="HOGENOM" id="CLU_2195441_0_0_11"/>
<dbReference type="AlphaFoldDB" id="K4QW16"/>
<protein>
    <submittedName>
        <fullName evidence="1">Uncharacterized protein</fullName>
    </submittedName>
</protein>
<dbReference type="EMBL" id="HE971709">
    <property type="protein sequence ID" value="CCK25015.1"/>
    <property type="molecule type" value="Genomic_DNA"/>
</dbReference>
<accession>K4QW16</accession>
<dbReference type="KEGG" id="sdv:BN159_0636"/>
<keyword evidence="2" id="KW-1185">Reference proteome</keyword>
<reference evidence="1 2" key="1">
    <citation type="journal article" date="2012" name="J. Bacteriol.">
        <title>Genome sequence of the bacterium Streptomyces davawensis JCM 4913 and heterologous production of the unique antibiotic roseoflavin.</title>
        <authorList>
            <person name="Jankowitsch F."/>
            <person name="Schwarz J."/>
            <person name="Ruckert C."/>
            <person name="Gust B."/>
            <person name="Szczepanowski R."/>
            <person name="Blom J."/>
            <person name="Pelzer S."/>
            <person name="Kalinowski J."/>
            <person name="Mack M."/>
        </authorList>
    </citation>
    <scope>NUCLEOTIDE SEQUENCE [LARGE SCALE GENOMIC DNA]</scope>
    <source>
        <strain evidence="2">DSM 101723 / JCM 4913 / KCC S-0913 / 768</strain>
    </source>
</reference>
<dbReference type="eggNOG" id="ENOG50302NB">
    <property type="taxonomic scope" value="Bacteria"/>
</dbReference>
<gene>
    <name evidence="1" type="ORF">BN159_0636</name>
</gene>
<name>K4QW16_STRDJ</name>
<sequence>MTNRARPRVHLLTGGPAWEVRRAMPEQPGFSKRQKEARKPLLQAMSQLSEAVKRRNWRAARAARAAAWDEVDKLIPDLTREERKMLWKYKQQIAAGESRDRLRSSRPDRSQN</sequence>
<dbReference type="RefSeq" id="WP_015655415.1">
    <property type="nucleotide sequence ID" value="NC_020504.1"/>
</dbReference>
<dbReference type="STRING" id="1214101.BN159_0636"/>